<dbReference type="Pfam" id="PF00498">
    <property type="entry name" value="FHA"/>
    <property type="match status" value="1"/>
</dbReference>
<evidence type="ECO:0000259" key="2">
    <source>
        <dbReference type="PROSITE" id="PS50006"/>
    </source>
</evidence>
<dbReference type="InterPro" id="IPR000253">
    <property type="entry name" value="FHA_dom"/>
</dbReference>
<gene>
    <name evidence="3" type="ORF">GBAR_LOCUS7493</name>
</gene>
<dbReference type="CDD" id="cd22666">
    <property type="entry name" value="FHA_CHK2"/>
    <property type="match status" value="1"/>
</dbReference>
<keyword evidence="4" id="KW-1185">Reference proteome</keyword>
<dbReference type="SMART" id="SM00240">
    <property type="entry name" value="FHA"/>
    <property type="match status" value="1"/>
</dbReference>
<evidence type="ECO:0000313" key="3">
    <source>
        <dbReference type="EMBL" id="CAI8011665.1"/>
    </source>
</evidence>
<proteinExistence type="predicted"/>
<keyword evidence="3" id="KW-0418">Kinase</keyword>
<sequence>MSEAQTLELNSMQLPSEEEEEEETNGEPGNDVWGRLFPVAKGFVQQDLVKDEYVFGRGEDCDYSFEQSGGKANTHFLAFSKIHFRLYREIDKLNPKKYVVFVEDRSSNGTFVGGEKIGKNKTRVLNSDDEISLALKTNKVFIFHDRGSSESRTDALPPVCSLSLCGDVSLSLSLLCLHRSSGNTTPSPNYWEEGHVER</sequence>
<feature type="region of interest" description="Disordered" evidence="1">
    <location>
        <begin position="1"/>
        <end position="31"/>
    </location>
</feature>
<feature type="domain" description="FHA" evidence="2">
    <location>
        <begin position="53"/>
        <end position="117"/>
    </location>
</feature>
<dbReference type="GO" id="GO:0016301">
    <property type="term" value="F:kinase activity"/>
    <property type="evidence" value="ECO:0007669"/>
    <property type="project" value="UniProtKB-KW"/>
</dbReference>
<feature type="compositionally biased region" description="Polar residues" evidence="1">
    <location>
        <begin position="1"/>
        <end position="14"/>
    </location>
</feature>
<accession>A0AA35WEK1</accession>
<keyword evidence="3" id="KW-0808">Transferase</keyword>
<dbReference type="InterPro" id="IPR008984">
    <property type="entry name" value="SMAD_FHA_dom_sf"/>
</dbReference>
<comment type="caution">
    <text evidence="3">The sequence shown here is derived from an EMBL/GenBank/DDBJ whole genome shotgun (WGS) entry which is preliminary data.</text>
</comment>
<dbReference type="SUPFAM" id="SSF49879">
    <property type="entry name" value="SMAD/FHA domain"/>
    <property type="match status" value="1"/>
</dbReference>
<name>A0AA35WEK1_GEOBA</name>
<organism evidence="3 4">
    <name type="scientific">Geodia barretti</name>
    <name type="common">Barrett's horny sponge</name>
    <dbReference type="NCBI Taxonomy" id="519541"/>
    <lineage>
        <taxon>Eukaryota</taxon>
        <taxon>Metazoa</taxon>
        <taxon>Porifera</taxon>
        <taxon>Demospongiae</taxon>
        <taxon>Heteroscleromorpha</taxon>
        <taxon>Tetractinellida</taxon>
        <taxon>Astrophorina</taxon>
        <taxon>Geodiidae</taxon>
        <taxon>Geodia</taxon>
    </lineage>
</organism>
<reference evidence="3" key="1">
    <citation type="submission" date="2023-03" db="EMBL/GenBank/DDBJ databases">
        <authorList>
            <person name="Steffen K."/>
            <person name="Cardenas P."/>
        </authorList>
    </citation>
    <scope>NUCLEOTIDE SEQUENCE</scope>
</reference>
<protein>
    <submittedName>
        <fullName evidence="3">Serine/threonine-protein kinase Chk2</fullName>
    </submittedName>
</protein>
<evidence type="ECO:0000256" key="1">
    <source>
        <dbReference type="SAM" id="MobiDB-lite"/>
    </source>
</evidence>
<dbReference type="PROSITE" id="PS50006">
    <property type="entry name" value="FHA_DOMAIN"/>
    <property type="match status" value="1"/>
</dbReference>
<feature type="compositionally biased region" description="Acidic residues" evidence="1">
    <location>
        <begin position="16"/>
        <end position="25"/>
    </location>
</feature>
<evidence type="ECO:0000313" key="4">
    <source>
        <dbReference type="Proteomes" id="UP001174909"/>
    </source>
</evidence>
<dbReference type="EMBL" id="CASHTH010001114">
    <property type="protein sequence ID" value="CAI8011665.1"/>
    <property type="molecule type" value="Genomic_DNA"/>
</dbReference>
<dbReference type="Proteomes" id="UP001174909">
    <property type="component" value="Unassembled WGS sequence"/>
</dbReference>
<dbReference type="FunFam" id="2.60.200.20:FF:000079">
    <property type="entry name" value="Checkpoint kinase 2"/>
    <property type="match status" value="1"/>
</dbReference>
<dbReference type="AlphaFoldDB" id="A0AA35WEK1"/>
<dbReference type="Gene3D" id="2.60.200.20">
    <property type="match status" value="1"/>
</dbReference>